<dbReference type="InterPro" id="IPR011008">
    <property type="entry name" value="Dimeric_a/b-barrel"/>
</dbReference>
<keyword evidence="2" id="KW-1185">Reference proteome</keyword>
<sequence>MNEYVFITRVNPAPLTQEDIATVRKGWDELVEKWKAANHYQSGTPVVKPGFVVTANQAGAGTIEEDGQRVVSFMYINAKDDEQAMELAAMVPVLPFGGSVEIRHR</sequence>
<dbReference type="Gene3D" id="3.30.70.1060">
    <property type="entry name" value="Dimeric alpha+beta barrel"/>
    <property type="match status" value="1"/>
</dbReference>
<organism evidence="1 2">
    <name type="scientific">Chitinophaga jiangningensis</name>
    <dbReference type="NCBI Taxonomy" id="1419482"/>
    <lineage>
        <taxon>Bacteria</taxon>
        <taxon>Pseudomonadati</taxon>
        <taxon>Bacteroidota</taxon>
        <taxon>Chitinophagia</taxon>
        <taxon>Chitinophagales</taxon>
        <taxon>Chitinophagaceae</taxon>
        <taxon>Chitinophaga</taxon>
    </lineage>
</organism>
<reference evidence="1 2" key="1">
    <citation type="submission" date="2016-11" db="EMBL/GenBank/DDBJ databases">
        <authorList>
            <person name="Jaros S."/>
            <person name="Januszkiewicz K."/>
            <person name="Wedrychowicz H."/>
        </authorList>
    </citation>
    <scope>NUCLEOTIDE SEQUENCE [LARGE SCALE GENOMIC DNA]</scope>
    <source>
        <strain evidence="1 2">DSM 27406</strain>
    </source>
</reference>
<dbReference type="STRING" id="1419482.SAMN05444266_11541"/>
<dbReference type="OrthoDB" id="677630at2"/>
<evidence type="ECO:0000313" key="1">
    <source>
        <dbReference type="EMBL" id="SHM95548.1"/>
    </source>
</evidence>
<dbReference type="SUPFAM" id="SSF54909">
    <property type="entry name" value="Dimeric alpha+beta barrel"/>
    <property type="match status" value="1"/>
</dbReference>
<dbReference type="EMBL" id="FRBL01000015">
    <property type="protein sequence ID" value="SHM95548.1"/>
    <property type="molecule type" value="Genomic_DNA"/>
</dbReference>
<proteinExistence type="predicted"/>
<gene>
    <name evidence="1" type="ORF">SAMN05444266_11541</name>
</gene>
<dbReference type="RefSeq" id="WP_073087640.1">
    <property type="nucleotide sequence ID" value="NZ_FRBL01000015.1"/>
</dbReference>
<evidence type="ECO:0008006" key="3">
    <source>
        <dbReference type="Google" id="ProtNLM"/>
    </source>
</evidence>
<protein>
    <recommendedName>
        <fullName evidence="3">YCII-related domain-containing protein</fullName>
    </recommendedName>
</protein>
<dbReference type="Proteomes" id="UP000184420">
    <property type="component" value="Unassembled WGS sequence"/>
</dbReference>
<accession>A0A1M7MWK1</accession>
<evidence type="ECO:0000313" key="2">
    <source>
        <dbReference type="Proteomes" id="UP000184420"/>
    </source>
</evidence>
<name>A0A1M7MWK1_9BACT</name>
<dbReference type="AlphaFoldDB" id="A0A1M7MWK1"/>